<dbReference type="STRING" id="1640674.SAMN05216323_101452"/>
<keyword evidence="2" id="KW-0812">Transmembrane</keyword>
<dbReference type="InterPro" id="IPR036013">
    <property type="entry name" value="Band_7/SPFH_dom_sf"/>
</dbReference>
<dbReference type="AlphaFoldDB" id="A0A1G6I402"/>
<dbReference type="GO" id="GO:0016020">
    <property type="term" value="C:membrane"/>
    <property type="evidence" value="ECO:0007669"/>
    <property type="project" value="UniProtKB-SubCell"/>
</dbReference>
<protein>
    <submittedName>
        <fullName evidence="4">SPFH domain / Band 7 family protein</fullName>
    </submittedName>
</protein>
<evidence type="ECO:0000313" key="4">
    <source>
        <dbReference type="EMBL" id="SDC01272.1"/>
    </source>
</evidence>
<gene>
    <name evidence="4" type="ORF">SAMN05216323_101452</name>
</gene>
<dbReference type="PANTHER" id="PTHR43446:SF1">
    <property type="entry name" value="BAND 7 DOMAIN-CONTAINING PROTEIN"/>
    <property type="match status" value="1"/>
</dbReference>
<name>A0A1G6I402_9BACT</name>
<evidence type="ECO:0000256" key="1">
    <source>
        <dbReference type="ARBA" id="ARBA00004167"/>
    </source>
</evidence>
<proteinExistence type="predicted"/>
<evidence type="ECO:0000313" key="5">
    <source>
        <dbReference type="Proteomes" id="UP000199452"/>
    </source>
</evidence>
<dbReference type="Proteomes" id="UP000199452">
    <property type="component" value="Unassembled WGS sequence"/>
</dbReference>
<dbReference type="Pfam" id="PF01145">
    <property type="entry name" value="Band_7"/>
    <property type="match status" value="1"/>
</dbReference>
<evidence type="ECO:0000259" key="3">
    <source>
        <dbReference type="Pfam" id="PF01145"/>
    </source>
</evidence>
<keyword evidence="2" id="KW-1133">Transmembrane helix</keyword>
<organism evidence="4 5">
    <name type="scientific">Williamwhitmania taraxaci</name>
    <dbReference type="NCBI Taxonomy" id="1640674"/>
    <lineage>
        <taxon>Bacteria</taxon>
        <taxon>Pseudomonadati</taxon>
        <taxon>Bacteroidota</taxon>
        <taxon>Bacteroidia</taxon>
        <taxon>Bacteroidales</taxon>
        <taxon>Williamwhitmaniaceae</taxon>
        <taxon>Williamwhitmania</taxon>
    </lineage>
</organism>
<keyword evidence="2" id="KW-0472">Membrane</keyword>
<dbReference type="Gene3D" id="3.30.479.30">
    <property type="entry name" value="Band 7 domain"/>
    <property type="match status" value="1"/>
</dbReference>
<comment type="subcellular location">
    <subcellularLocation>
        <location evidence="1">Membrane</location>
        <topology evidence="1">Single-pass membrane protein</topology>
    </subcellularLocation>
</comment>
<dbReference type="InterPro" id="IPR001107">
    <property type="entry name" value="Band_7"/>
</dbReference>
<feature type="transmembrane region" description="Helical" evidence="2">
    <location>
        <begin position="12"/>
        <end position="31"/>
    </location>
</feature>
<dbReference type="OrthoDB" id="9813479at2"/>
<dbReference type="RefSeq" id="WP_092436758.1">
    <property type="nucleotide sequence ID" value="NZ_FMYP01000014.1"/>
</dbReference>
<keyword evidence="5" id="KW-1185">Reference proteome</keyword>
<sequence length="223" mass="24711">MNNEKIVKPINGWIGILAAALCLTVAILGLVNGYVVATALIGVALFMLVGSVIVAPKDACVLIFFGRYKGTIKENGFYWVNPLTNRRTVSQRPRHFTSIPIRTNDKAGTPIVIGLVLVWNVEDTYKAAFEVDDYQHFVIFQSDAALLKLADSFHYNNIEVQDTEFSLIAGSDVVNKHLEEELRLRLQHGGISIVETRVNYLAYGTKGSSAKRKKKNGGKQDRS</sequence>
<dbReference type="EMBL" id="FMYP01000014">
    <property type="protein sequence ID" value="SDC01272.1"/>
    <property type="molecule type" value="Genomic_DNA"/>
</dbReference>
<reference evidence="4 5" key="1">
    <citation type="submission" date="2016-09" db="EMBL/GenBank/DDBJ databases">
        <authorList>
            <person name="Capua I."/>
            <person name="De Benedictis P."/>
            <person name="Joannis T."/>
            <person name="Lombin L.H."/>
            <person name="Cattoli G."/>
        </authorList>
    </citation>
    <scope>NUCLEOTIDE SEQUENCE [LARGE SCALE GENOMIC DNA]</scope>
    <source>
        <strain evidence="4 5">A7P-90m</strain>
    </source>
</reference>
<dbReference type="PANTHER" id="PTHR43446">
    <property type="entry name" value="MEMBRANE PROTEIN-RELATED"/>
    <property type="match status" value="1"/>
</dbReference>
<feature type="transmembrane region" description="Helical" evidence="2">
    <location>
        <begin position="37"/>
        <end position="65"/>
    </location>
</feature>
<feature type="domain" description="Band 7" evidence="3">
    <location>
        <begin position="53"/>
        <end position="199"/>
    </location>
</feature>
<evidence type="ECO:0000256" key="2">
    <source>
        <dbReference type="SAM" id="Phobius"/>
    </source>
</evidence>
<accession>A0A1G6I402</accession>